<dbReference type="InterPro" id="IPR036059">
    <property type="entry name" value="TldD/PmbA_sf"/>
</dbReference>
<evidence type="ECO:0000256" key="3">
    <source>
        <dbReference type="ARBA" id="ARBA00022801"/>
    </source>
</evidence>
<protein>
    <submittedName>
        <fullName evidence="8">TldD protein</fullName>
    </submittedName>
</protein>
<comment type="similarity">
    <text evidence="1">Belongs to the peptidase U62 family.</text>
</comment>
<dbReference type="STRING" id="34097.SAMN02745150_00852"/>
<dbReference type="InterPro" id="IPR035068">
    <property type="entry name" value="TldD/PmbA_N"/>
</dbReference>
<dbReference type="GO" id="GO:0008237">
    <property type="term" value="F:metallopeptidase activity"/>
    <property type="evidence" value="ECO:0007669"/>
    <property type="project" value="UniProtKB-KW"/>
</dbReference>
<evidence type="ECO:0000313" key="8">
    <source>
        <dbReference type="EMBL" id="SFB80009.1"/>
    </source>
</evidence>
<reference evidence="9" key="1">
    <citation type="submission" date="2016-10" db="EMBL/GenBank/DDBJ databases">
        <authorList>
            <person name="Varghese N."/>
            <person name="Submissions S."/>
        </authorList>
    </citation>
    <scope>NUCLEOTIDE SEQUENCE [LARGE SCALE GENOMIC DNA]</scope>
    <source>
        <strain evidence="9">ATCC 43811</strain>
    </source>
</reference>
<dbReference type="Pfam" id="PF01523">
    <property type="entry name" value="PmbA_TldD_1st"/>
    <property type="match status" value="1"/>
</dbReference>
<feature type="domain" description="Metalloprotease TldD/E N-terminal" evidence="5">
    <location>
        <begin position="18"/>
        <end position="76"/>
    </location>
</feature>
<keyword evidence="3" id="KW-0378">Hydrolase</keyword>
<dbReference type="PANTHER" id="PTHR30624">
    <property type="entry name" value="UNCHARACTERIZED PROTEIN TLDD AND PMBA"/>
    <property type="match status" value="1"/>
</dbReference>
<keyword evidence="9" id="KW-1185">Reference proteome</keyword>
<dbReference type="Gene3D" id="3.30.2290.10">
    <property type="entry name" value="PmbA/TldD superfamily"/>
    <property type="match status" value="1"/>
</dbReference>
<dbReference type="Pfam" id="PF19289">
    <property type="entry name" value="PmbA_TldD_3rd"/>
    <property type="match status" value="1"/>
</dbReference>
<dbReference type="PIRSF" id="PIRSF004919">
    <property type="entry name" value="TldD"/>
    <property type="match status" value="1"/>
</dbReference>
<dbReference type="PANTHER" id="PTHR30624:SF0">
    <property type="entry name" value="METALLOPROTEASE SLR0863"/>
    <property type="match status" value="1"/>
</dbReference>
<dbReference type="InterPro" id="IPR045570">
    <property type="entry name" value="Metalloprtase-TldD/E_cen_dom"/>
</dbReference>
<dbReference type="InterPro" id="IPR051463">
    <property type="entry name" value="Peptidase_U62_metallo"/>
</dbReference>
<name>A0A1I1DY78_BREAD</name>
<dbReference type="RefSeq" id="WP_092318972.1">
    <property type="nucleotide sequence ID" value="NZ_FOKY01000005.1"/>
</dbReference>
<dbReference type="EMBL" id="FOKY01000005">
    <property type="protein sequence ID" value="SFB80009.1"/>
    <property type="molecule type" value="Genomic_DNA"/>
</dbReference>
<evidence type="ECO:0000313" key="9">
    <source>
        <dbReference type="Proteomes" id="UP000240042"/>
    </source>
</evidence>
<evidence type="ECO:0000259" key="5">
    <source>
        <dbReference type="Pfam" id="PF01523"/>
    </source>
</evidence>
<evidence type="ECO:0000256" key="4">
    <source>
        <dbReference type="ARBA" id="ARBA00023049"/>
    </source>
</evidence>
<dbReference type="InterPro" id="IPR045569">
    <property type="entry name" value="Metalloprtase-TldD/E_C"/>
</dbReference>
<dbReference type="AlphaFoldDB" id="A0A1I1DY78"/>
<dbReference type="GO" id="GO:0006508">
    <property type="term" value="P:proteolysis"/>
    <property type="evidence" value="ECO:0007669"/>
    <property type="project" value="UniProtKB-KW"/>
</dbReference>
<gene>
    <name evidence="8" type="ORF">SAMN02745150_00852</name>
</gene>
<evidence type="ECO:0000256" key="1">
    <source>
        <dbReference type="ARBA" id="ARBA00005836"/>
    </source>
</evidence>
<dbReference type="GO" id="GO:0005829">
    <property type="term" value="C:cytosol"/>
    <property type="evidence" value="ECO:0007669"/>
    <property type="project" value="TreeGrafter"/>
</dbReference>
<dbReference type="SUPFAM" id="SSF111283">
    <property type="entry name" value="Putative modulator of DNA gyrase, PmbA/TldD"/>
    <property type="match status" value="1"/>
</dbReference>
<keyword evidence="2" id="KW-0645">Protease</keyword>
<proteinExistence type="inferred from homology"/>
<feature type="domain" description="Metalloprotease TldD/E central" evidence="7">
    <location>
        <begin position="105"/>
        <end position="204"/>
    </location>
</feature>
<keyword evidence="4" id="KW-0482">Metalloprotease</keyword>
<feature type="domain" description="Metalloprotease TldD/E C-terminal" evidence="6">
    <location>
        <begin position="216"/>
        <end position="448"/>
    </location>
</feature>
<organism evidence="8 9">
    <name type="scientific">Brevinema andersonii</name>
    <dbReference type="NCBI Taxonomy" id="34097"/>
    <lineage>
        <taxon>Bacteria</taxon>
        <taxon>Pseudomonadati</taxon>
        <taxon>Spirochaetota</taxon>
        <taxon>Spirochaetia</taxon>
        <taxon>Brevinematales</taxon>
        <taxon>Brevinemataceae</taxon>
        <taxon>Brevinema</taxon>
    </lineage>
</organism>
<evidence type="ECO:0000259" key="6">
    <source>
        <dbReference type="Pfam" id="PF19289"/>
    </source>
</evidence>
<dbReference type="InterPro" id="IPR025502">
    <property type="entry name" value="TldD"/>
</dbReference>
<dbReference type="OrthoDB" id="9803213at2"/>
<dbReference type="Proteomes" id="UP000240042">
    <property type="component" value="Unassembled WGS sequence"/>
</dbReference>
<dbReference type="Pfam" id="PF19290">
    <property type="entry name" value="PmbA_TldD_2nd"/>
    <property type="match status" value="1"/>
</dbReference>
<accession>A0A1I1DY78</accession>
<evidence type="ECO:0000256" key="2">
    <source>
        <dbReference type="ARBA" id="ARBA00022670"/>
    </source>
</evidence>
<dbReference type="InterPro" id="IPR002510">
    <property type="entry name" value="Metalloprtase-TldD/E_N"/>
</dbReference>
<sequence>MRKHIKNIIHSTAADSIEARYANTYGSSVVISKGEVEKAVNTLCSAGSVRISYKGALGFCAFNDENWSGAIERALESCQVVGDQNTFLADTSVICDDIENQTFESPDNLTLEEKYHFTRSIHDLLWDDVFDSTRVEFKNYTVEKLYINSQGSDILQKKHFTGMSISAAIKQGLTLQHAYFSEGTYGGMEVVKNCEEKIDAVKKRVRDLVKAPKVESGTYRVLLNPNLAGVFAHEAFGHMSEADFLADNPELLEKIQLGTILGTEELTIVDDGRQSHLAGWCPYDDEGVPAARRELLKNGKISCYLQSRLTAKEMNTIPTGNGRALSPFYVPIPRMTNTYIENGSRSFEELLEELWDGIYACDMIGGMTNLEMFTFSAAYAYKVEKGKITGLIRDVVLSGNLFTTMKNIIGIGSDLEHHGGLGGCGKAGQNGLPVSTGSPHLLIDNVLIG</sequence>
<evidence type="ECO:0000259" key="7">
    <source>
        <dbReference type="Pfam" id="PF19290"/>
    </source>
</evidence>